<protein>
    <submittedName>
        <fullName evidence="1">Uncharacterized protein</fullName>
    </submittedName>
</protein>
<dbReference type="InterPro" id="IPR029063">
    <property type="entry name" value="SAM-dependent_MTases_sf"/>
</dbReference>
<dbReference type="GO" id="GO:0032991">
    <property type="term" value="C:protein-containing complex"/>
    <property type="evidence" value="ECO:0007669"/>
    <property type="project" value="TreeGrafter"/>
</dbReference>
<sequence>MNRRNIGRLYGPMNLKLPPDSERVVDADEEIFLLYSDMQLYSSTRGLGHVDSKMDSLTFHILDRDIEIAQDKTSLRSRKGDTGSVVWNASVDFASAFPSLFDIANAHVLELGAGTGFLSIALSPHVRHYTVTDIPDLIPLIRKNLLLNFPSKWPNQSNVSLSPLDWIQLQNASPSIRSKAFQFDPPGDILLVVDCIYHPSLIPPLVETIDHLSIPDRTTVVVVVELRAEDVVREFLESWLARPSWEIWRAGVGAGEGGKPIPILNRPYAMWIGTKLGSIQDTTTTTNG</sequence>
<gene>
    <name evidence="1" type="ORF">D9757_013921</name>
</gene>
<dbReference type="InterPro" id="IPR019410">
    <property type="entry name" value="Methyltransf_16"/>
</dbReference>
<dbReference type="Proteomes" id="UP000518752">
    <property type="component" value="Unassembled WGS sequence"/>
</dbReference>
<dbReference type="Gene3D" id="3.40.50.150">
    <property type="entry name" value="Vaccinia Virus protein VP39"/>
    <property type="match status" value="1"/>
</dbReference>
<dbReference type="PANTHER" id="PTHR14614">
    <property type="entry name" value="HEPATOCELLULAR CARCINOMA-ASSOCIATED ANTIGEN"/>
    <property type="match status" value="1"/>
</dbReference>
<proteinExistence type="predicted"/>
<evidence type="ECO:0000313" key="2">
    <source>
        <dbReference type="Proteomes" id="UP000518752"/>
    </source>
</evidence>
<dbReference type="GO" id="GO:0005829">
    <property type="term" value="C:cytosol"/>
    <property type="evidence" value="ECO:0007669"/>
    <property type="project" value="TreeGrafter"/>
</dbReference>
<organism evidence="1 2">
    <name type="scientific">Collybiopsis confluens</name>
    <dbReference type="NCBI Taxonomy" id="2823264"/>
    <lineage>
        <taxon>Eukaryota</taxon>
        <taxon>Fungi</taxon>
        <taxon>Dikarya</taxon>
        <taxon>Basidiomycota</taxon>
        <taxon>Agaricomycotina</taxon>
        <taxon>Agaricomycetes</taxon>
        <taxon>Agaricomycetidae</taxon>
        <taxon>Agaricales</taxon>
        <taxon>Marasmiineae</taxon>
        <taxon>Omphalotaceae</taxon>
        <taxon>Collybiopsis</taxon>
    </lineage>
</organism>
<reference evidence="1 2" key="1">
    <citation type="journal article" date="2020" name="ISME J.">
        <title>Uncovering the hidden diversity of litter-decomposition mechanisms in mushroom-forming fungi.</title>
        <authorList>
            <person name="Floudas D."/>
            <person name="Bentzer J."/>
            <person name="Ahren D."/>
            <person name="Johansson T."/>
            <person name="Persson P."/>
            <person name="Tunlid A."/>
        </authorList>
    </citation>
    <scope>NUCLEOTIDE SEQUENCE [LARGE SCALE GENOMIC DNA]</scope>
    <source>
        <strain evidence="1 2">CBS 406.79</strain>
    </source>
</reference>
<dbReference type="Pfam" id="PF10294">
    <property type="entry name" value="Methyltransf_16"/>
    <property type="match status" value="1"/>
</dbReference>
<accession>A0A8H5CMY1</accession>
<dbReference type="SUPFAM" id="SSF53335">
    <property type="entry name" value="S-adenosyl-L-methionine-dependent methyltransferases"/>
    <property type="match status" value="1"/>
</dbReference>
<comment type="caution">
    <text evidence="1">The sequence shown here is derived from an EMBL/GenBank/DDBJ whole genome shotgun (WGS) entry which is preliminary data.</text>
</comment>
<keyword evidence="2" id="KW-1185">Reference proteome</keyword>
<dbReference type="PANTHER" id="PTHR14614:SF109">
    <property type="entry name" value="RIBOSOMAL LYSINE N-METHYLTRANSFERASE 5"/>
    <property type="match status" value="1"/>
</dbReference>
<dbReference type="AlphaFoldDB" id="A0A8H5CMY1"/>
<name>A0A8H5CMY1_9AGAR</name>
<evidence type="ECO:0000313" key="1">
    <source>
        <dbReference type="EMBL" id="KAF5343831.1"/>
    </source>
</evidence>
<dbReference type="EMBL" id="JAACJN010000431">
    <property type="protein sequence ID" value="KAF5343831.1"/>
    <property type="molecule type" value="Genomic_DNA"/>
</dbReference>
<dbReference type="OrthoDB" id="2529286at2759"/>
<dbReference type="GO" id="GO:0008757">
    <property type="term" value="F:S-adenosylmethionine-dependent methyltransferase activity"/>
    <property type="evidence" value="ECO:0007669"/>
    <property type="project" value="UniProtKB-ARBA"/>
</dbReference>